<dbReference type="InterPro" id="IPR017517">
    <property type="entry name" value="Maleyloyr_isom"/>
</dbReference>
<organism evidence="2 3">
    <name type="scientific">Nocardioides panacis</name>
    <dbReference type="NCBI Taxonomy" id="2849501"/>
    <lineage>
        <taxon>Bacteria</taxon>
        <taxon>Bacillati</taxon>
        <taxon>Actinomycetota</taxon>
        <taxon>Actinomycetes</taxon>
        <taxon>Propionibacteriales</taxon>
        <taxon>Nocardioidaceae</taxon>
        <taxon>Nocardioides</taxon>
    </lineage>
</organism>
<dbReference type="RefSeq" id="WP_216937594.1">
    <property type="nucleotide sequence ID" value="NZ_CP077062.1"/>
</dbReference>
<dbReference type="GO" id="GO:0046872">
    <property type="term" value="F:metal ion binding"/>
    <property type="evidence" value="ECO:0007669"/>
    <property type="project" value="InterPro"/>
</dbReference>
<feature type="domain" description="Mycothiol-dependent maleylpyruvate isomerase metal-binding" evidence="1">
    <location>
        <begin position="9"/>
        <end position="129"/>
    </location>
</feature>
<evidence type="ECO:0000313" key="3">
    <source>
        <dbReference type="Proteomes" id="UP000683575"/>
    </source>
</evidence>
<keyword evidence="3" id="KW-1185">Reference proteome</keyword>
<dbReference type="NCBIfam" id="TIGR03083">
    <property type="entry name" value="maleylpyruvate isomerase family mycothiol-dependent enzyme"/>
    <property type="match status" value="1"/>
</dbReference>
<name>A0A975SWH2_9ACTN</name>
<dbReference type="KEGG" id="nps:KRR39_13480"/>
<protein>
    <submittedName>
        <fullName evidence="2">TIGR03086 family protein</fullName>
    </submittedName>
</protein>
<reference evidence="2" key="1">
    <citation type="submission" date="2021-06" db="EMBL/GenBank/DDBJ databases">
        <title>Complete genome sequence of Nocardioides sp. G188.</title>
        <authorList>
            <person name="Im W.-T."/>
        </authorList>
    </citation>
    <scope>NUCLEOTIDE SEQUENCE</scope>
    <source>
        <strain evidence="2">G188</strain>
    </source>
</reference>
<evidence type="ECO:0000313" key="2">
    <source>
        <dbReference type="EMBL" id="QWZ06579.1"/>
    </source>
</evidence>
<dbReference type="AlphaFoldDB" id="A0A975SWH2"/>
<dbReference type="InterPro" id="IPR024344">
    <property type="entry name" value="MDMPI_metal-binding"/>
</dbReference>
<dbReference type="EMBL" id="CP077062">
    <property type="protein sequence ID" value="QWZ06579.1"/>
    <property type="molecule type" value="Genomic_DNA"/>
</dbReference>
<dbReference type="Proteomes" id="UP000683575">
    <property type="component" value="Chromosome"/>
</dbReference>
<sequence>MDVAELHRRTVETWTARVRGVAADQWDRPTPCTDWNVRALVNHVVGEDAWTMPLMRGATIAEIGDSLDGDLLGQDPLATGETLADEAVAVVAERLPAGEKVHLSYGDEDPAEYVRQLSADHLIHAWDLAAATGQDRTLDADLVDEVATWFVDREEIYRGAGFVGARVDGAADDPQARLLAAGGRDAAWTPPQP</sequence>
<gene>
    <name evidence="2" type="ORF">KRR39_13480</name>
</gene>
<dbReference type="Pfam" id="PF11716">
    <property type="entry name" value="MDMPI_N"/>
    <property type="match status" value="1"/>
</dbReference>
<evidence type="ECO:0000259" key="1">
    <source>
        <dbReference type="Pfam" id="PF11716"/>
    </source>
</evidence>
<dbReference type="InterPro" id="IPR017520">
    <property type="entry name" value="CHP03086"/>
</dbReference>
<dbReference type="NCBIfam" id="TIGR03086">
    <property type="entry name" value="TIGR03086 family metal-binding protein"/>
    <property type="match status" value="1"/>
</dbReference>
<proteinExistence type="predicted"/>
<accession>A0A975SWH2</accession>